<dbReference type="SMART" id="SM00448">
    <property type="entry name" value="REC"/>
    <property type="match status" value="1"/>
</dbReference>
<comment type="catalytic activity">
    <reaction evidence="1">
        <text>ATP + protein L-histidine = ADP + protein N-phospho-L-histidine.</text>
        <dbReference type="EC" id="2.7.13.3"/>
    </reaction>
</comment>
<dbReference type="Proteomes" id="UP000244223">
    <property type="component" value="Unassembled WGS sequence"/>
</dbReference>
<dbReference type="SUPFAM" id="SSF47384">
    <property type="entry name" value="Homodimeric domain of signal transducing histidine kinase"/>
    <property type="match status" value="1"/>
</dbReference>
<dbReference type="PROSITE" id="PS50109">
    <property type="entry name" value="HIS_KIN"/>
    <property type="match status" value="1"/>
</dbReference>
<dbReference type="InterPro" id="IPR004358">
    <property type="entry name" value="Sig_transdc_His_kin-like_C"/>
</dbReference>
<dbReference type="PRINTS" id="PR00344">
    <property type="entry name" value="BCTRLSENSOR"/>
</dbReference>
<dbReference type="Pfam" id="PF00512">
    <property type="entry name" value="HisKA"/>
    <property type="match status" value="1"/>
</dbReference>
<dbReference type="InterPro" id="IPR003594">
    <property type="entry name" value="HATPase_dom"/>
</dbReference>
<dbReference type="FunFam" id="3.30.565.10:FF:000006">
    <property type="entry name" value="Sensor histidine kinase WalK"/>
    <property type="match status" value="1"/>
</dbReference>
<evidence type="ECO:0000256" key="5">
    <source>
        <dbReference type="ARBA" id="ARBA00022777"/>
    </source>
</evidence>
<dbReference type="GO" id="GO:0009927">
    <property type="term" value="F:histidine phosphotransfer kinase activity"/>
    <property type="evidence" value="ECO:0007669"/>
    <property type="project" value="TreeGrafter"/>
</dbReference>
<dbReference type="OrthoDB" id="9780487at2"/>
<protein>
    <recommendedName>
        <fullName evidence="2">histidine kinase</fullName>
        <ecNumber evidence="2">2.7.13.3</ecNumber>
    </recommendedName>
</protein>
<dbReference type="InterPro" id="IPR036890">
    <property type="entry name" value="HATPase_C_sf"/>
</dbReference>
<comment type="caution">
    <text evidence="10">The sequence shown here is derived from an EMBL/GenBank/DDBJ whole genome shotgun (WGS) entry which is preliminary data.</text>
</comment>
<proteinExistence type="predicted"/>
<dbReference type="InterPro" id="IPR003661">
    <property type="entry name" value="HisK_dim/P_dom"/>
</dbReference>
<feature type="transmembrane region" description="Helical" evidence="7">
    <location>
        <begin position="30"/>
        <end position="48"/>
    </location>
</feature>
<evidence type="ECO:0000256" key="2">
    <source>
        <dbReference type="ARBA" id="ARBA00012438"/>
    </source>
</evidence>
<keyword evidence="3 6" id="KW-0597">Phosphoprotein</keyword>
<dbReference type="InterPro" id="IPR005467">
    <property type="entry name" value="His_kinase_dom"/>
</dbReference>
<evidence type="ECO:0000256" key="4">
    <source>
        <dbReference type="ARBA" id="ARBA00022679"/>
    </source>
</evidence>
<feature type="domain" description="Response regulatory" evidence="9">
    <location>
        <begin position="473"/>
        <end position="584"/>
    </location>
</feature>
<dbReference type="PROSITE" id="PS50110">
    <property type="entry name" value="RESPONSE_REGULATORY"/>
    <property type="match status" value="1"/>
</dbReference>
<dbReference type="PANTHER" id="PTHR43047:SF9">
    <property type="entry name" value="HISTIDINE KINASE"/>
    <property type="match status" value="1"/>
</dbReference>
<accession>A0A2T5IWP0</accession>
<dbReference type="CDD" id="cd00082">
    <property type="entry name" value="HisKA"/>
    <property type="match status" value="1"/>
</dbReference>
<dbReference type="Pfam" id="PF00072">
    <property type="entry name" value="Response_reg"/>
    <property type="match status" value="1"/>
</dbReference>
<dbReference type="RefSeq" id="WP_146164461.1">
    <property type="nucleotide sequence ID" value="NZ_QAON01000012.1"/>
</dbReference>
<evidence type="ECO:0000313" key="11">
    <source>
        <dbReference type="Proteomes" id="UP000244223"/>
    </source>
</evidence>
<dbReference type="SMART" id="SM00388">
    <property type="entry name" value="HisKA"/>
    <property type="match status" value="1"/>
</dbReference>
<reference evidence="10 11" key="1">
    <citation type="submission" date="2018-04" db="EMBL/GenBank/DDBJ databases">
        <title>Genomic Encyclopedia of Archaeal and Bacterial Type Strains, Phase II (KMG-II): from individual species to whole genera.</title>
        <authorList>
            <person name="Goeker M."/>
        </authorList>
    </citation>
    <scope>NUCLEOTIDE SEQUENCE [LARGE SCALE GENOMIC DNA]</scope>
    <source>
        <strain evidence="10 11">DSM 5822</strain>
    </source>
</reference>
<gene>
    <name evidence="10" type="ORF">C8N29_11211</name>
</gene>
<feature type="modified residue" description="4-aspartylphosphate" evidence="6">
    <location>
        <position position="519"/>
    </location>
</feature>
<keyword evidence="7" id="KW-1133">Transmembrane helix</keyword>
<feature type="transmembrane region" description="Helical" evidence="7">
    <location>
        <begin position="167"/>
        <end position="187"/>
    </location>
</feature>
<dbReference type="EC" id="2.7.13.3" evidence="2"/>
<keyword evidence="11" id="KW-1185">Reference proteome</keyword>
<dbReference type="EMBL" id="QAON01000012">
    <property type="protein sequence ID" value="PTQ88366.1"/>
    <property type="molecule type" value="Genomic_DNA"/>
</dbReference>
<dbReference type="SUPFAM" id="SSF55874">
    <property type="entry name" value="ATPase domain of HSP90 chaperone/DNA topoisomerase II/histidine kinase"/>
    <property type="match status" value="1"/>
</dbReference>
<feature type="transmembrane region" description="Helical" evidence="7">
    <location>
        <begin position="125"/>
        <end position="155"/>
    </location>
</feature>
<dbReference type="PANTHER" id="PTHR43047">
    <property type="entry name" value="TWO-COMPONENT HISTIDINE PROTEIN KINASE"/>
    <property type="match status" value="1"/>
</dbReference>
<evidence type="ECO:0000313" key="10">
    <source>
        <dbReference type="EMBL" id="PTQ88366.1"/>
    </source>
</evidence>
<evidence type="ECO:0000259" key="8">
    <source>
        <dbReference type="PROSITE" id="PS50109"/>
    </source>
</evidence>
<evidence type="ECO:0000259" key="9">
    <source>
        <dbReference type="PROSITE" id="PS50110"/>
    </source>
</evidence>
<evidence type="ECO:0000256" key="6">
    <source>
        <dbReference type="PROSITE-ProRule" id="PRU00169"/>
    </source>
</evidence>
<dbReference type="Gene3D" id="1.10.287.130">
    <property type="match status" value="1"/>
</dbReference>
<evidence type="ECO:0000256" key="1">
    <source>
        <dbReference type="ARBA" id="ARBA00000085"/>
    </source>
</evidence>
<organism evidence="10 11">
    <name type="scientific">Agitococcus lubricus</name>
    <dbReference type="NCBI Taxonomy" id="1077255"/>
    <lineage>
        <taxon>Bacteria</taxon>
        <taxon>Pseudomonadati</taxon>
        <taxon>Pseudomonadota</taxon>
        <taxon>Gammaproteobacteria</taxon>
        <taxon>Moraxellales</taxon>
        <taxon>Moraxellaceae</taxon>
        <taxon>Agitococcus</taxon>
    </lineage>
</organism>
<dbReference type="SMART" id="SM00387">
    <property type="entry name" value="HATPase_c"/>
    <property type="match status" value="1"/>
</dbReference>
<dbReference type="AlphaFoldDB" id="A0A2T5IWP0"/>
<dbReference type="Gene3D" id="3.30.565.10">
    <property type="entry name" value="Histidine kinase-like ATPase, C-terminal domain"/>
    <property type="match status" value="1"/>
</dbReference>
<dbReference type="InterPro" id="IPR011006">
    <property type="entry name" value="CheY-like_superfamily"/>
</dbReference>
<dbReference type="CDD" id="cd00156">
    <property type="entry name" value="REC"/>
    <property type="match status" value="1"/>
</dbReference>
<keyword evidence="5" id="KW-0418">Kinase</keyword>
<sequence>MKLKLFNHHSYQLSFCREMLTIGIEQTRPYLSLVLAVLAIAFGQYPLLNQQTMTLWVIAAILVMLLGLGFKTYFSAQRIQQLDLVGLRRAEYGGFAYSAVVGLLWGNSSVLLLPQQLDHNLIITMIYLGVCAGASSIAIFGLAHLLVGSIFALTFFVARFPVVYPDFYGQLIFLFLIFHAVILRMAWERNKIIVANLLLNIEKEQLLAQQALEVANAKQANLEKSAFLAAASHDLRQPVHALMLLGHALKLRLPTGENAELIQRMLEAGQALADQFNNLMDLSRLEGGVYQLNSSTVPLAEFVYRLLSAQQQSAQQQGIQLKIHISKLLLNKAVMIDSGLLTRILDNLLGNAIKFSSARHKVLVTFKYQHGQLNIRVYDQAMGIPIEQQQHIFKPYIQLHNPTRDRAKGIGLGLSIVQEAVQLLGGRVILTSTLDKGSCFSVSLPVSLVEIPPKIVSHKMDLRVIGKSLEGKVLLLVEDDPMSAQALMTWAKDWGLNVYHYTDPRQVKPELRPDLILSDIRLPSEWDGIQWLSEWLDWWPNSRGVLVSGELLAETHQRAEQEGLLLLSKPVAPDLLVQTLAGLVR</sequence>
<dbReference type="Pfam" id="PF02518">
    <property type="entry name" value="HATPase_c"/>
    <property type="match status" value="1"/>
</dbReference>
<evidence type="ECO:0000256" key="3">
    <source>
        <dbReference type="ARBA" id="ARBA00022553"/>
    </source>
</evidence>
<feature type="domain" description="Histidine kinase" evidence="8">
    <location>
        <begin position="230"/>
        <end position="448"/>
    </location>
</feature>
<name>A0A2T5IWP0_9GAMM</name>
<evidence type="ECO:0000256" key="7">
    <source>
        <dbReference type="SAM" id="Phobius"/>
    </source>
</evidence>
<feature type="transmembrane region" description="Helical" evidence="7">
    <location>
        <begin position="55"/>
        <end position="74"/>
    </location>
</feature>
<dbReference type="Gene3D" id="3.40.50.2300">
    <property type="match status" value="1"/>
</dbReference>
<dbReference type="InterPro" id="IPR036097">
    <property type="entry name" value="HisK_dim/P_sf"/>
</dbReference>
<dbReference type="InterPro" id="IPR001789">
    <property type="entry name" value="Sig_transdc_resp-reg_receiver"/>
</dbReference>
<feature type="transmembrane region" description="Helical" evidence="7">
    <location>
        <begin position="94"/>
        <end position="113"/>
    </location>
</feature>
<dbReference type="GO" id="GO:0005886">
    <property type="term" value="C:plasma membrane"/>
    <property type="evidence" value="ECO:0007669"/>
    <property type="project" value="UniProtKB-ARBA"/>
</dbReference>
<dbReference type="SUPFAM" id="SSF52172">
    <property type="entry name" value="CheY-like"/>
    <property type="match status" value="1"/>
</dbReference>
<keyword evidence="7" id="KW-0472">Membrane</keyword>
<keyword evidence="7" id="KW-0812">Transmembrane</keyword>
<keyword evidence="4" id="KW-0808">Transferase</keyword>
<dbReference type="GO" id="GO:0000155">
    <property type="term" value="F:phosphorelay sensor kinase activity"/>
    <property type="evidence" value="ECO:0007669"/>
    <property type="project" value="InterPro"/>
</dbReference>